<sequence>MAEFWSNNDRGYRIRLWIDQASQNISGNSSQVRVRLALLNTTTTFAQYSCSAWVDLNGQRLNWSGSPSMTSYNSTIWLIDQTITVGHNADGTKSFGLSAHFSGSGGWSPGTLSIGGNSFTLTTIPRSSSVSVGAGTIGSSVTINISRQNSSFKHTVRYAWGNKSGTIASNVDTSTTWTIPLDFANDIPNSAAGTGTIYVDTYSGGTRTGTQSATLTASVPASMKPTFTGVSLSDSNTAAQNVVPNANTFIQIISNIKVAFNGASGSYGSNITGYRAEIVGKNQTTNVNGGTLGIMNYSGAITVRASVSDSRGRWSDTRDVSVTVLEYFAPALSFSIARTGATSSTLTVTRNAKVAPLTVSGSQKNSMTLSFKVARLGTNTYTPDTGAAAGSWTSISSLVNSQANLAGNYLANQSWVVIGTLEDKFTRTEFAVNVATESVVFSYDRNGVGVNKIRERGALDVKGDIYANDKPVQQYQLTQSNGQLSMGAGQWDDGWNKQATVIGWRSGKYDDNPTGKNGEWGLFQNYWLDSWKGAQFFTAVGSGRHFIRVYNDANSWKPTKWKEVAFTDHTNLINTGWQSANFPGTYYKRVGDILTVKYNFTGNGSTMNIGNIPSSVWVAPQEYMLVIAKWSIGGSDNSHVQINQGTSNLNVLSTGNGTIYKGQLTIMI</sequence>
<dbReference type="EMBL" id="CABEID010000001">
    <property type="protein sequence ID" value="VTS20786.1"/>
    <property type="molecule type" value="Genomic_DNA"/>
</dbReference>
<dbReference type="AlphaFoldDB" id="A0A4U9Y4W1"/>
<dbReference type="InterPro" id="IPR008577">
    <property type="entry name" value="DUF859"/>
</dbReference>
<proteinExistence type="predicted"/>
<protein>
    <submittedName>
        <fullName evidence="1">Phage structural protein</fullName>
    </submittedName>
</protein>
<evidence type="ECO:0000313" key="2">
    <source>
        <dbReference type="EMBL" id="VTS50850.1"/>
    </source>
</evidence>
<gene>
    <name evidence="1" type="ORF">NCTC11062_00240</name>
    <name evidence="2" type="ORF">NCTC11062_02029</name>
</gene>
<organism evidence="1 3">
    <name type="scientific">Streptococcus anginosus</name>
    <dbReference type="NCBI Taxonomy" id="1328"/>
    <lineage>
        <taxon>Bacteria</taxon>
        <taxon>Bacillati</taxon>
        <taxon>Bacillota</taxon>
        <taxon>Bacilli</taxon>
        <taxon>Lactobacillales</taxon>
        <taxon>Streptococcaceae</taxon>
        <taxon>Streptococcus</taxon>
        <taxon>Streptococcus anginosus group</taxon>
    </lineage>
</organism>
<dbReference type="EMBL" id="CABEID010000003">
    <property type="protein sequence ID" value="VTS50850.1"/>
    <property type="molecule type" value="Genomic_DNA"/>
</dbReference>
<dbReference type="RefSeq" id="WP_143876466.1">
    <property type="nucleotide sequence ID" value="NZ_CABEID010000001.1"/>
</dbReference>
<evidence type="ECO:0000313" key="3">
    <source>
        <dbReference type="Proteomes" id="UP000403538"/>
    </source>
</evidence>
<accession>A0A4U9Y4W1</accession>
<evidence type="ECO:0000313" key="1">
    <source>
        <dbReference type="EMBL" id="VTS20786.1"/>
    </source>
</evidence>
<name>A0A4U9Y4W1_STRAP</name>
<reference evidence="1 3" key="1">
    <citation type="submission" date="2019-05" db="EMBL/GenBank/DDBJ databases">
        <authorList>
            <consortium name="Pathogen Informatics"/>
        </authorList>
    </citation>
    <scope>NUCLEOTIDE SEQUENCE [LARGE SCALE GENOMIC DNA]</scope>
    <source>
        <strain evidence="1 3">NCTC11062</strain>
    </source>
</reference>
<dbReference type="Proteomes" id="UP000403538">
    <property type="component" value="Unassembled WGS sequence"/>
</dbReference>
<dbReference type="Pfam" id="PF05895">
    <property type="entry name" value="DUF859"/>
    <property type="match status" value="1"/>
</dbReference>